<dbReference type="SMART" id="SM00849">
    <property type="entry name" value="Lactamase_B"/>
    <property type="match status" value="1"/>
</dbReference>
<dbReference type="PANTHER" id="PTHR42978:SF2">
    <property type="entry name" value="102 KBASES UNSTABLE REGION: FROM 1 TO 119443"/>
    <property type="match status" value="1"/>
</dbReference>
<keyword evidence="3" id="KW-0479">Metal-binding</keyword>
<evidence type="ECO:0000313" key="7">
    <source>
        <dbReference type="EMBL" id="KAJ3566397.1"/>
    </source>
</evidence>
<dbReference type="Gene3D" id="3.60.15.10">
    <property type="entry name" value="Ribonuclease Z/Hydroxyacylglutathione hydrolase-like"/>
    <property type="match status" value="1"/>
</dbReference>
<dbReference type="Proteomes" id="UP001213000">
    <property type="component" value="Unassembled WGS sequence"/>
</dbReference>
<dbReference type="SUPFAM" id="SSF56281">
    <property type="entry name" value="Metallo-hydrolase/oxidoreductase"/>
    <property type="match status" value="1"/>
</dbReference>
<evidence type="ECO:0000256" key="2">
    <source>
        <dbReference type="ARBA" id="ARBA00007749"/>
    </source>
</evidence>
<gene>
    <name evidence="7" type="ORF">NP233_g7039</name>
</gene>
<comment type="cofactor">
    <cofactor evidence="1">
        <name>Zn(2+)</name>
        <dbReference type="ChEBI" id="CHEBI:29105"/>
    </cofactor>
</comment>
<dbReference type="GO" id="GO:0046872">
    <property type="term" value="F:metal ion binding"/>
    <property type="evidence" value="ECO:0007669"/>
    <property type="project" value="UniProtKB-KW"/>
</dbReference>
<keyword evidence="4" id="KW-0378">Hydrolase</keyword>
<accession>A0AAD5VPZ5</accession>
<protein>
    <recommendedName>
        <fullName evidence="6">Metallo-beta-lactamase domain-containing protein</fullName>
    </recommendedName>
</protein>
<organism evidence="7 8">
    <name type="scientific">Leucocoprinus birnbaumii</name>
    <dbReference type="NCBI Taxonomy" id="56174"/>
    <lineage>
        <taxon>Eukaryota</taxon>
        <taxon>Fungi</taxon>
        <taxon>Dikarya</taxon>
        <taxon>Basidiomycota</taxon>
        <taxon>Agaricomycotina</taxon>
        <taxon>Agaricomycetes</taxon>
        <taxon>Agaricomycetidae</taxon>
        <taxon>Agaricales</taxon>
        <taxon>Agaricineae</taxon>
        <taxon>Agaricaceae</taxon>
        <taxon>Leucocoprinus</taxon>
    </lineage>
</organism>
<sequence>MSLPPPSENQPYFTLSALDTGHLLCKASIFLDNADPDDQVHLPVLSFLLQHSHSKKYLLFDLGIRKDWEQAPPKLVESIKPSFDVNVPQDVVQSLTNGGLTPLDIDTVCVSHLHFDHVGYTPPFSSSRFVVGGETRRLFEKGFWPENPDSFYAKSILPEERTTYLNEVNWQPMGPFPKAHDYYGDGSVYIIDAPGHVWGHVNLVARTSADGAWVYLAGDTAHHWNLLEGKSKVACMHNGEAGAHFDKALAEEMIERVEGGGEDPASEGSVGA</sequence>
<reference evidence="7" key="1">
    <citation type="submission" date="2022-07" db="EMBL/GenBank/DDBJ databases">
        <title>Genome Sequence of Leucocoprinus birnbaumii.</title>
        <authorList>
            <person name="Buettner E."/>
        </authorList>
    </citation>
    <scope>NUCLEOTIDE SEQUENCE</scope>
    <source>
        <strain evidence="7">VT141</strain>
    </source>
</reference>
<dbReference type="PANTHER" id="PTHR42978">
    <property type="entry name" value="QUORUM-QUENCHING LACTONASE YTNP-RELATED-RELATED"/>
    <property type="match status" value="1"/>
</dbReference>
<dbReference type="EMBL" id="JANIEX010000491">
    <property type="protein sequence ID" value="KAJ3566397.1"/>
    <property type="molecule type" value="Genomic_DNA"/>
</dbReference>
<evidence type="ECO:0000256" key="1">
    <source>
        <dbReference type="ARBA" id="ARBA00001947"/>
    </source>
</evidence>
<evidence type="ECO:0000256" key="4">
    <source>
        <dbReference type="ARBA" id="ARBA00022801"/>
    </source>
</evidence>
<proteinExistence type="inferred from homology"/>
<evidence type="ECO:0000256" key="5">
    <source>
        <dbReference type="ARBA" id="ARBA00022833"/>
    </source>
</evidence>
<dbReference type="InterPro" id="IPR051013">
    <property type="entry name" value="MBL_superfamily_lactonases"/>
</dbReference>
<dbReference type="Pfam" id="PF00753">
    <property type="entry name" value="Lactamase_B"/>
    <property type="match status" value="1"/>
</dbReference>
<keyword evidence="8" id="KW-1185">Reference proteome</keyword>
<dbReference type="InterPro" id="IPR001279">
    <property type="entry name" value="Metallo-B-lactamas"/>
</dbReference>
<evidence type="ECO:0000256" key="3">
    <source>
        <dbReference type="ARBA" id="ARBA00022723"/>
    </source>
</evidence>
<comment type="similarity">
    <text evidence="2">Belongs to the metallo-beta-lactamase superfamily.</text>
</comment>
<evidence type="ECO:0000259" key="6">
    <source>
        <dbReference type="SMART" id="SM00849"/>
    </source>
</evidence>
<feature type="domain" description="Metallo-beta-lactamase" evidence="6">
    <location>
        <begin position="43"/>
        <end position="261"/>
    </location>
</feature>
<keyword evidence="5" id="KW-0862">Zinc</keyword>
<dbReference type="CDD" id="cd07730">
    <property type="entry name" value="metallo-hydrolase-like_MBL-fold"/>
    <property type="match status" value="1"/>
</dbReference>
<dbReference type="AlphaFoldDB" id="A0AAD5VPZ5"/>
<dbReference type="InterPro" id="IPR036866">
    <property type="entry name" value="RibonucZ/Hydroxyglut_hydro"/>
</dbReference>
<evidence type="ECO:0000313" key="8">
    <source>
        <dbReference type="Proteomes" id="UP001213000"/>
    </source>
</evidence>
<comment type="caution">
    <text evidence="7">The sequence shown here is derived from an EMBL/GenBank/DDBJ whole genome shotgun (WGS) entry which is preliminary data.</text>
</comment>
<dbReference type="GO" id="GO:0016787">
    <property type="term" value="F:hydrolase activity"/>
    <property type="evidence" value="ECO:0007669"/>
    <property type="project" value="UniProtKB-KW"/>
</dbReference>
<name>A0AAD5VPZ5_9AGAR</name>